<feature type="binding site" evidence="7">
    <location>
        <position position="240"/>
    </location>
    <ligand>
        <name>L-serine</name>
        <dbReference type="ChEBI" id="CHEBI:33384"/>
    </ligand>
</feature>
<dbReference type="InterPro" id="IPR002317">
    <property type="entry name" value="Ser-tRNA-ligase_type_1"/>
</dbReference>
<name>A0A0L0STQ6_ALLM3</name>
<dbReference type="EMBL" id="GG745348">
    <property type="protein sequence ID" value="KNE65912.1"/>
    <property type="molecule type" value="Genomic_DNA"/>
</dbReference>
<reference evidence="11 12" key="1">
    <citation type="submission" date="2009-11" db="EMBL/GenBank/DDBJ databases">
        <title>Annotation of Allomyces macrogynus ATCC 38327.</title>
        <authorList>
            <consortium name="The Broad Institute Genome Sequencing Platform"/>
            <person name="Russ C."/>
            <person name="Cuomo C."/>
            <person name="Burger G."/>
            <person name="Gray M.W."/>
            <person name="Holland P.W.H."/>
            <person name="King N."/>
            <person name="Lang F.B.F."/>
            <person name="Roger A.J."/>
            <person name="Ruiz-Trillo I."/>
            <person name="Young S.K."/>
            <person name="Zeng Q."/>
            <person name="Gargeya S."/>
            <person name="Fitzgerald M."/>
            <person name="Haas B."/>
            <person name="Abouelleil A."/>
            <person name="Alvarado L."/>
            <person name="Arachchi H.M."/>
            <person name="Berlin A."/>
            <person name="Chapman S.B."/>
            <person name="Gearin G."/>
            <person name="Goldberg J."/>
            <person name="Griggs A."/>
            <person name="Gujja S."/>
            <person name="Hansen M."/>
            <person name="Heiman D."/>
            <person name="Howarth C."/>
            <person name="Larimer J."/>
            <person name="Lui A."/>
            <person name="MacDonald P.J.P."/>
            <person name="McCowen C."/>
            <person name="Montmayeur A."/>
            <person name="Murphy C."/>
            <person name="Neiman D."/>
            <person name="Pearson M."/>
            <person name="Priest M."/>
            <person name="Roberts A."/>
            <person name="Saif S."/>
            <person name="Shea T."/>
            <person name="Sisk P."/>
            <person name="Stolte C."/>
            <person name="Sykes S."/>
            <person name="Wortman J."/>
            <person name="Nusbaum C."/>
            <person name="Birren B."/>
        </authorList>
    </citation>
    <scope>NUCLEOTIDE SEQUENCE [LARGE SCALE GENOMIC DNA]</scope>
    <source>
        <strain evidence="11 12">ATCC 38327</strain>
    </source>
</reference>
<keyword evidence="12" id="KW-1185">Reference proteome</keyword>
<dbReference type="EC" id="6.1.1.11" evidence="1"/>
<evidence type="ECO:0000256" key="4">
    <source>
        <dbReference type="ARBA" id="ARBA00022840"/>
    </source>
</evidence>
<dbReference type="OrthoDB" id="10264585at2759"/>
<dbReference type="eggNOG" id="KOG2509">
    <property type="taxonomic scope" value="Eukaryota"/>
</dbReference>
<evidence type="ECO:0000256" key="8">
    <source>
        <dbReference type="PIRSR" id="PIRSR001529-2"/>
    </source>
</evidence>
<feature type="binding site" evidence="7">
    <location>
        <position position="263"/>
    </location>
    <ligand>
        <name>L-serine</name>
        <dbReference type="ChEBI" id="CHEBI:33384"/>
    </ligand>
</feature>
<feature type="coiled-coil region" evidence="9">
    <location>
        <begin position="6"/>
        <end position="33"/>
    </location>
</feature>
<dbReference type="Pfam" id="PF00587">
    <property type="entry name" value="tRNA-synt_2b"/>
    <property type="match status" value="1"/>
</dbReference>
<keyword evidence="9" id="KW-0175">Coiled coil</keyword>
<dbReference type="GO" id="GO:0006434">
    <property type="term" value="P:seryl-tRNA aminoacylation"/>
    <property type="evidence" value="ECO:0007669"/>
    <property type="project" value="InterPro"/>
</dbReference>
<dbReference type="VEuPathDB" id="FungiDB:AMAG_09877"/>
<feature type="site" description="Important for serine binding" evidence="7">
    <location>
        <position position="368"/>
    </location>
</feature>
<evidence type="ECO:0000256" key="3">
    <source>
        <dbReference type="ARBA" id="ARBA00022741"/>
    </source>
</evidence>
<protein>
    <recommendedName>
        <fullName evidence="1">serine--tRNA ligase</fullName>
        <ecNumber evidence="1">6.1.1.11</ecNumber>
    </recommendedName>
    <alternativeName>
        <fullName evidence="6">Seryl-tRNA synthetase</fullName>
    </alternativeName>
</protein>
<feature type="binding site" evidence="7">
    <location>
        <position position="209"/>
    </location>
    <ligand>
        <name>L-serine</name>
        <dbReference type="ChEBI" id="CHEBI:33384"/>
    </ligand>
</feature>
<evidence type="ECO:0000313" key="11">
    <source>
        <dbReference type="EMBL" id="KNE65912.1"/>
    </source>
</evidence>
<feature type="binding site" evidence="8">
    <location>
        <begin position="240"/>
        <end position="242"/>
    </location>
    <ligand>
        <name>ATP</name>
        <dbReference type="ChEBI" id="CHEBI:30616"/>
    </ligand>
</feature>
<gene>
    <name evidence="11" type="ORF">AMAG_09877</name>
</gene>
<dbReference type="GO" id="GO:0005524">
    <property type="term" value="F:ATP binding"/>
    <property type="evidence" value="ECO:0007669"/>
    <property type="project" value="UniProtKB-KW"/>
</dbReference>
<evidence type="ECO:0000256" key="2">
    <source>
        <dbReference type="ARBA" id="ARBA00022598"/>
    </source>
</evidence>
<evidence type="ECO:0000256" key="1">
    <source>
        <dbReference type="ARBA" id="ARBA00012840"/>
    </source>
</evidence>
<evidence type="ECO:0000313" key="12">
    <source>
        <dbReference type="Proteomes" id="UP000054350"/>
    </source>
</evidence>
<dbReference type="PIRSF" id="PIRSF001529">
    <property type="entry name" value="Ser-tRNA-synth_IIa"/>
    <property type="match status" value="1"/>
</dbReference>
<dbReference type="Gene3D" id="3.30.930.10">
    <property type="entry name" value="Bira Bifunctional Protein, Domain 2"/>
    <property type="match status" value="1"/>
</dbReference>
<accession>A0A0L0STQ6</accession>
<dbReference type="AlphaFoldDB" id="A0A0L0STQ6"/>
<proteinExistence type="predicted"/>
<dbReference type="SUPFAM" id="SSF46589">
    <property type="entry name" value="tRNA-binding arm"/>
    <property type="match status" value="1"/>
</dbReference>
<dbReference type="InterPro" id="IPR002314">
    <property type="entry name" value="aa-tRNA-synt_IIb"/>
</dbReference>
<keyword evidence="2 11" id="KW-0436">Ligase</keyword>
<dbReference type="OMA" id="EQNCIDR"/>
<keyword evidence="5" id="KW-0030">Aminoacyl-tRNA synthetase</keyword>
<dbReference type="PRINTS" id="PR00981">
    <property type="entry name" value="TRNASYNTHSER"/>
</dbReference>
<feature type="binding site" evidence="8">
    <location>
        <begin position="328"/>
        <end position="331"/>
    </location>
    <ligand>
        <name>ATP</name>
        <dbReference type="ChEBI" id="CHEBI:30616"/>
    </ligand>
</feature>
<dbReference type="InterPro" id="IPR006195">
    <property type="entry name" value="aa-tRNA-synth_II"/>
</dbReference>
<dbReference type="PANTHER" id="PTHR11778">
    <property type="entry name" value="SERYL-TRNA SYNTHETASE"/>
    <property type="match status" value="1"/>
</dbReference>
<dbReference type="SUPFAM" id="SSF55681">
    <property type="entry name" value="Class II aaRS and biotin synthetases"/>
    <property type="match status" value="1"/>
</dbReference>
<feature type="binding site" evidence="8">
    <location>
        <begin position="256"/>
        <end position="259"/>
    </location>
    <ligand>
        <name>ATP</name>
        <dbReference type="ChEBI" id="CHEBI:30616"/>
    </ligand>
</feature>
<evidence type="ECO:0000259" key="10">
    <source>
        <dbReference type="PROSITE" id="PS50862"/>
    </source>
</evidence>
<dbReference type="GO" id="GO:0004828">
    <property type="term" value="F:serine-tRNA ligase activity"/>
    <property type="evidence" value="ECO:0007669"/>
    <property type="project" value="UniProtKB-EC"/>
</dbReference>
<feature type="domain" description="Aminoacyl-transfer RNA synthetases class-II family profile" evidence="10">
    <location>
        <begin position="97"/>
        <end position="393"/>
    </location>
</feature>
<evidence type="ECO:0000256" key="7">
    <source>
        <dbReference type="PIRSR" id="PIRSR001529-1"/>
    </source>
</evidence>
<keyword evidence="3" id="KW-0547">Nucleotide-binding</keyword>
<evidence type="ECO:0000256" key="6">
    <source>
        <dbReference type="ARBA" id="ARBA00031113"/>
    </source>
</evidence>
<feature type="binding site" evidence="7">
    <location>
        <position position="366"/>
    </location>
    <ligand>
        <name>L-serine</name>
        <dbReference type="ChEBI" id="CHEBI:33384"/>
    </ligand>
</feature>
<sequence length="421" mass="44883">MVVKQKRSAVRKQANAESRIEALRQEGAALKQSSKALAVEVAELEAALYAEAVHVPNDTHPSVPVGPEDCAVEIAQLGPNLDDLPLRKADPAATPRDHVSLATYLDLVDLPAGAKVAGSSFYFLKRAAALLELALTQLAVRTAVQHGFVPVSPPDIVRRSVSAACGFQPRDPRQTQNYTVLHHLVAPTMTSETNGVLTPDPNDLVLAATAEVPLAGMYAGATIPRAALPLKMVAFGHAFRAESGARGADTRGLYRVHQFSKVELFALAADAEQAGSVYDALAAVQRDIIKQLGLAVRVLQMPTQELGASARRKIDMEAWMPGRGGWGEVSSMSDCGDYQARRLGIRVTKAAGEVEDAPTPFAHTLNGTAAAVPRLIVAILEQNQLPDGSVVVPEVLRPWIGTDVIRCPFEEPAARTGRESS</sequence>
<reference evidence="12" key="2">
    <citation type="submission" date="2009-11" db="EMBL/GenBank/DDBJ databases">
        <title>The Genome Sequence of Allomyces macrogynus strain ATCC 38327.</title>
        <authorList>
            <consortium name="The Broad Institute Genome Sequencing Platform"/>
            <person name="Russ C."/>
            <person name="Cuomo C."/>
            <person name="Shea T."/>
            <person name="Young S.K."/>
            <person name="Zeng Q."/>
            <person name="Koehrsen M."/>
            <person name="Haas B."/>
            <person name="Borodovsky M."/>
            <person name="Guigo R."/>
            <person name="Alvarado L."/>
            <person name="Berlin A."/>
            <person name="Borenstein D."/>
            <person name="Chen Z."/>
            <person name="Engels R."/>
            <person name="Freedman E."/>
            <person name="Gellesch M."/>
            <person name="Goldberg J."/>
            <person name="Griggs A."/>
            <person name="Gujja S."/>
            <person name="Heiman D."/>
            <person name="Hepburn T."/>
            <person name="Howarth C."/>
            <person name="Jen D."/>
            <person name="Larson L."/>
            <person name="Lewis B."/>
            <person name="Mehta T."/>
            <person name="Park D."/>
            <person name="Pearson M."/>
            <person name="Roberts A."/>
            <person name="Saif S."/>
            <person name="Shenoy N."/>
            <person name="Sisk P."/>
            <person name="Stolte C."/>
            <person name="Sykes S."/>
            <person name="Walk T."/>
            <person name="White J."/>
            <person name="Yandava C."/>
            <person name="Burger G."/>
            <person name="Gray M.W."/>
            <person name="Holland P.W.H."/>
            <person name="King N."/>
            <person name="Lang F.B.F."/>
            <person name="Roger A.J."/>
            <person name="Ruiz-Trillo I."/>
            <person name="Lander E."/>
            <person name="Nusbaum C."/>
        </authorList>
    </citation>
    <scope>NUCLEOTIDE SEQUENCE [LARGE SCALE GENOMIC DNA]</scope>
    <source>
        <strain evidence="12">ATCC 38327</strain>
    </source>
</reference>
<organism evidence="11 12">
    <name type="scientific">Allomyces macrogynus (strain ATCC 38327)</name>
    <name type="common">Allomyces javanicus var. macrogynus</name>
    <dbReference type="NCBI Taxonomy" id="578462"/>
    <lineage>
        <taxon>Eukaryota</taxon>
        <taxon>Fungi</taxon>
        <taxon>Fungi incertae sedis</taxon>
        <taxon>Blastocladiomycota</taxon>
        <taxon>Blastocladiomycetes</taxon>
        <taxon>Blastocladiales</taxon>
        <taxon>Blastocladiaceae</taxon>
        <taxon>Allomyces</taxon>
    </lineage>
</organism>
<dbReference type="InterPro" id="IPR010978">
    <property type="entry name" value="tRNA-bd_arm"/>
</dbReference>
<evidence type="ECO:0000256" key="5">
    <source>
        <dbReference type="ARBA" id="ARBA00023146"/>
    </source>
</evidence>
<dbReference type="Proteomes" id="UP000054350">
    <property type="component" value="Unassembled WGS sequence"/>
</dbReference>
<keyword evidence="4 8" id="KW-0067">ATP-binding</keyword>
<evidence type="ECO:0000256" key="9">
    <source>
        <dbReference type="SAM" id="Coils"/>
    </source>
</evidence>
<dbReference type="STRING" id="578462.A0A0L0STQ6"/>
<dbReference type="PROSITE" id="PS50862">
    <property type="entry name" value="AA_TRNA_LIGASE_II"/>
    <property type="match status" value="1"/>
</dbReference>
<dbReference type="NCBIfam" id="TIGR00414">
    <property type="entry name" value="serS"/>
    <property type="match status" value="1"/>
</dbReference>
<dbReference type="InterPro" id="IPR045864">
    <property type="entry name" value="aa-tRNA-synth_II/BPL/LPL"/>
</dbReference>